<keyword evidence="3" id="KW-1185">Reference proteome</keyword>
<feature type="transmembrane region" description="Helical" evidence="1">
    <location>
        <begin position="184"/>
        <end position="204"/>
    </location>
</feature>
<sequence>MADYTPNETGSQLFAEKMWLQGALITAVGYGAVLTLYVLAFYLLLSRLDRWNRQAHAIFLVYITVQFILATLFQASSARFTQLAFINNRDYPGGPGAYELAFFYIPVDMLGNIVYVLSNWFSDALLLWRCAVIYSTCRFPLWVIMGFPAVVMMGSVGSGIMYLLQVSTTSPFLPSSANFTIIDSSISLALNLMLTIMIVGRLVVYRFRLKTNFGLSVSQRDYTSVMAMLVESAGLYAAFSLFFIVPFALGSSVENIAFQALSQVQVIAPFLIIVRVSQGKAWSTSTALEITSASEGLGTLKDKVPMAQIQFACASGDDTSMPNAISHHPSVPNSDTTLTTEVV</sequence>
<keyword evidence="1" id="KW-0472">Membrane</keyword>
<proteinExistence type="predicted"/>
<feature type="transmembrane region" description="Helical" evidence="1">
    <location>
        <begin position="96"/>
        <end position="118"/>
    </location>
</feature>
<evidence type="ECO:0000256" key="1">
    <source>
        <dbReference type="SAM" id="Phobius"/>
    </source>
</evidence>
<organism evidence="2 3">
    <name type="scientific">Lentinula edodes</name>
    <name type="common">Shiitake mushroom</name>
    <name type="synonym">Lentinus edodes</name>
    <dbReference type="NCBI Taxonomy" id="5353"/>
    <lineage>
        <taxon>Eukaryota</taxon>
        <taxon>Fungi</taxon>
        <taxon>Dikarya</taxon>
        <taxon>Basidiomycota</taxon>
        <taxon>Agaricomycotina</taxon>
        <taxon>Agaricomycetes</taxon>
        <taxon>Agaricomycetidae</taxon>
        <taxon>Agaricales</taxon>
        <taxon>Marasmiineae</taxon>
        <taxon>Omphalotaceae</taxon>
        <taxon>Lentinula</taxon>
    </lineage>
</organism>
<feature type="transmembrane region" description="Helical" evidence="1">
    <location>
        <begin position="256"/>
        <end position="274"/>
    </location>
</feature>
<gene>
    <name evidence="2" type="ORF">LENED_003134</name>
</gene>
<evidence type="ECO:0000313" key="3">
    <source>
        <dbReference type="Proteomes" id="UP000188533"/>
    </source>
</evidence>
<feature type="transmembrane region" description="Helical" evidence="1">
    <location>
        <begin position="225"/>
        <end position="250"/>
    </location>
</feature>
<protein>
    <submittedName>
        <fullName evidence="2">Protein</fullName>
    </submittedName>
</protein>
<dbReference type="EMBL" id="BDGU01000065">
    <property type="protein sequence ID" value="GAW01532.1"/>
    <property type="molecule type" value="Genomic_DNA"/>
</dbReference>
<comment type="caution">
    <text evidence="2">The sequence shown here is derived from an EMBL/GenBank/DDBJ whole genome shotgun (WGS) entry which is preliminary data.</text>
</comment>
<name>A0A1Q3E2S5_LENED</name>
<dbReference type="Proteomes" id="UP000188533">
    <property type="component" value="Unassembled WGS sequence"/>
</dbReference>
<feature type="transmembrane region" description="Helical" evidence="1">
    <location>
        <begin position="20"/>
        <end position="45"/>
    </location>
</feature>
<feature type="transmembrane region" description="Helical" evidence="1">
    <location>
        <begin position="139"/>
        <end position="164"/>
    </location>
</feature>
<reference evidence="2 3" key="1">
    <citation type="submission" date="2016-08" db="EMBL/GenBank/DDBJ databases">
        <authorList>
            <consortium name="Lentinula edodes genome sequencing consortium"/>
            <person name="Sakamoto Y."/>
            <person name="Nakade K."/>
            <person name="Sato S."/>
            <person name="Yoshida Y."/>
            <person name="Miyazaki K."/>
            <person name="Natsume S."/>
            <person name="Konno N."/>
        </authorList>
    </citation>
    <scope>NUCLEOTIDE SEQUENCE [LARGE SCALE GENOMIC DNA]</scope>
    <source>
        <strain evidence="2 3">NBRC 111202</strain>
    </source>
</reference>
<keyword evidence="1" id="KW-1133">Transmembrane helix</keyword>
<evidence type="ECO:0000313" key="2">
    <source>
        <dbReference type="EMBL" id="GAW01532.1"/>
    </source>
</evidence>
<dbReference type="AlphaFoldDB" id="A0A1Q3E2S5"/>
<dbReference type="STRING" id="5353.A0A1Q3E2S5"/>
<feature type="transmembrane region" description="Helical" evidence="1">
    <location>
        <begin position="57"/>
        <end position="76"/>
    </location>
</feature>
<accession>A0A1Q3E2S5</accession>
<keyword evidence="1" id="KW-0812">Transmembrane</keyword>
<reference evidence="2 3" key="2">
    <citation type="submission" date="2017-02" db="EMBL/GenBank/DDBJ databases">
        <title>A genome survey and senescence transcriptome analysis in Lentinula edodes.</title>
        <authorList>
            <person name="Sakamoto Y."/>
            <person name="Nakade K."/>
            <person name="Sato S."/>
            <person name="Yoshida Y."/>
            <person name="Miyazaki K."/>
            <person name="Natsume S."/>
            <person name="Konno N."/>
        </authorList>
    </citation>
    <scope>NUCLEOTIDE SEQUENCE [LARGE SCALE GENOMIC DNA]</scope>
    <source>
        <strain evidence="2 3">NBRC 111202</strain>
    </source>
</reference>